<evidence type="ECO:0000256" key="1">
    <source>
        <dbReference type="SAM" id="Phobius"/>
    </source>
</evidence>
<proteinExistence type="predicted"/>
<dbReference type="EMBL" id="JBBVUL010000011">
    <property type="protein sequence ID" value="MEL0565544.1"/>
    <property type="molecule type" value="Genomic_DNA"/>
</dbReference>
<comment type="caution">
    <text evidence="2">The sequence shown here is derived from an EMBL/GenBank/DDBJ whole genome shotgun (WGS) entry which is preliminary data.</text>
</comment>
<feature type="transmembrane region" description="Helical" evidence="1">
    <location>
        <begin position="35"/>
        <end position="54"/>
    </location>
</feature>
<keyword evidence="1" id="KW-0812">Transmembrane</keyword>
<organism evidence="2 4">
    <name type="scientific">Lactobacillus jensenii</name>
    <dbReference type="NCBI Taxonomy" id="109790"/>
    <lineage>
        <taxon>Bacteria</taxon>
        <taxon>Bacillati</taxon>
        <taxon>Bacillota</taxon>
        <taxon>Bacilli</taxon>
        <taxon>Lactobacillales</taxon>
        <taxon>Lactobacillaceae</taxon>
        <taxon>Lactobacillus</taxon>
    </lineage>
</organism>
<feature type="transmembrane region" description="Helical" evidence="1">
    <location>
        <begin position="60"/>
        <end position="80"/>
    </location>
</feature>
<evidence type="ECO:0000313" key="5">
    <source>
        <dbReference type="Proteomes" id="UP001385848"/>
    </source>
</evidence>
<protein>
    <submittedName>
        <fullName evidence="2">Uncharacterized protein</fullName>
    </submittedName>
</protein>
<sequence>MTSLFYGLFDLLIIGYIVYSWYWQAVVDYPGRYRISSIIWAVVFVYVSISWNFIDITQAGAPVLLAVFLVMSVMDGVSGLGEKRIVISGYIRRTIKYSDLDQITLINAPLTNNKSYVVMELQSKGHVYYIRFAKGMEDVIATLKKHLGNDVGIKIESL</sequence>
<dbReference type="GeneID" id="31742127"/>
<name>A0A5N1IJU7_LACJE</name>
<dbReference type="AlphaFoldDB" id="A0A5N1IJU7"/>
<feature type="transmembrane region" description="Helical" evidence="1">
    <location>
        <begin position="6"/>
        <end position="23"/>
    </location>
</feature>
<reference evidence="3 5" key="2">
    <citation type="submission" date="2024-04" db="EMBL/GenBank/DDBJ databases">
        <title>Three lactobacilli isolated from voided urine samples from females with type 2 diabetes.</title>
        <authorList>
            <person name="Kula A."/>
            <person name="Stegman N."/>
            <person name="Putonti C."/>
        </authorList>
    </citation>
    <scope>NUCLEOTIDE SEQUENCE [LARGE SCALE GENOMIC DNA]</scope>
    <source>
        <strain evidence="3 5">1855</strain>
    </source>
</reference>
<accession>A0A5N1IJU7</accession>
<evidence type="ECO:0000313" key="3">
    <source>
        <dbReference type="EMBL" id="MEL0565544.1"/>
    </source>
</evidence>
<keyword evidence="1" id="KW-1133">Transmembrane helix</keyword>
<keyword evidence="1" id="KW-0472">Membrane</keyword>
<dbReference type="Proteomes" id="UP000327236">
    <property type="component" value="Unassembled WGS sequence"/>
</dbReference>
<reference evidence="2 4" key="1">
    <citation type="submission" date="2019-09" db="EMBL/GenBank/DDBJ databases">
        <title>Draft genome sequence assemblies of isolates from the urinary tract.</title>
        <authorList>
            <person name="Mores C.R."/>
            <person name="Putonti C."/>
            <person name="Wolfe A.J."/>
        </authorList>
    </citation>
    <scope>NUCLEOTIDE SEQUENCE [LARGE SCALE GENOMIC DNA]</scope>
    <source>
        <strain evidence="2 4">UMB246</strain>
    </source>
</reference>
<dbReference type="KEGG" id="lje:BUE77_00255"/>
<evidence type="ECO:0000313" key="2">
    <source>
        <dbReference type="EMBL" id="KAA9323730.1"/>
    </source>
</evidence>
<dbReference type="OrthoDB" id="2303391at2"/>
<keyword evidence="5" id="KW-1185">Reference proteome</keyword>
<dbReference type="RefSeq" id="WP_006585462.1">
    <property type="nucleotide sequence ID" value="NZ_CATOUV010000001.1"/>
</dbReference>
<dbReference type="EMBL" id="VYWW01000006">
    <property type="protein sequence ID" value="KAA9323730.1"/>
    <property type="molecule type" value="Genomic_DNA"/>
</dbReference>
<gene>
    <name evidence="3" type="ORF">AAC431_06365</name>
    <name evidence="2" type="ORF">F6H94_01865</name>
</gene>
<dbReference type="Proteomes" id="UP001385848">
    <property type="component" value="Unassembled WGS sequence"/>
</dbReference>
<evidence type="ECO:0000313" key="4">
    <source>
        <dbReference type="Proteomes" id="UP000327236"/>
    </source>
</evidence>